<dbReference type="GO" id="GO:0031267">
    <property type="term" value="F:small GTPase binding"/>
    <property type="evidence" value="ECO:0007669"/>
    <property type="project" value="InterPro"/>
</dbReference>
<feature type="coiled-coil region" evidence="1">
    <location>
        <begin position="39"/>
        <end position="155"/>
    </location>
</feature>
<dbReference type="KEGG" id="dci:103505062"/>
<dbReference type="GO" id="GO:0008017">
    <property type="term" value="F:microtubule binding"/>
    <property type="evidence" value="ECO:0007669"/>
    <property type="project" value="InterPro"/>
</dbReference>
<feature type="region of interest" description="Disordered" evidence="2">
    <location>
        <begin position="1"/>
        <end position="32"/>
    </location>
</feature>
<dbReference type="GO" id="GO:0005874">
    <property type="term" value="C:microtubule"/>
    <property type="evidence" value="ECO:0007669"/>
    <property type="project" value="TreeGrafter"/>
</dbReference>
<dbReference type="Proteomes" id="UP000079169">
    <property type="component" value="Unplaced"/>
</dbReference>
<protein>
    <submittedName>
        <fullName evidence="4">Dynein regulatory complex subunit 4-like</fullName>
    </submittedName>
</protein>
<dbReference type="PaxDb" id="121845-A0A3Q0IIX9"/>
<organism evidence="3 4">
    <name type="scientific">Diaphorina citri</name>
    <name type="common">Asian citrus psyllid</name>
    <dbReference type="NCBI Taxonomy" id="121845"/>
    <lineage>
        <taxon>Eukaryota</taxon>
        <taxon>Metazoa</taxon>
        <taxon>Ecdysozoa</taxon>
        <taxon>Arthropoda</taxon>
        <taxon>Hexapoda</taxon>
        <taxon>Insecta</taxon>
        <taxon>Pterygota</taxon>
        <taxon>Neoptera</taxon>
        <taxon>Paraneoptera</taxon>
        <taxon>Hemiptera</taxon>
        <taxon>Sternorrhyncha</taxon>
        <taxon>Psylloidea</taxon>
        <taxon>Psyllidae</taxon>
        <taxon>Diaphorininae</taxon>
        <taxon>Diaphorina</taxon>
    </lineage>
</organism>
<evidence type="ECO:0000313" key="3">
    <source>
        <dbReference type="Proteomes" id="UP000079169"/>
    </source>
</evidence>
<gene>
    <name evidence="4" type="primary">LOC103505062</name>
</gene>
<dbReference type="PANTHER" id="PTHR31543">
    <property type="entry name" value="DYNEIN REGULATORY COMPLEX SUBUNIT 4"/>
    <property type="match status" value="1"/>
</dbReference>
<dbReference type="InterPro" id="IPR039308">
    <property type="entry name" value="GAS8"/>
</dbReference>
<evidence type="ECO:0000313" key="4">
    <source>
        <dbReference type="RefSeq" id="XP_026676122.1"/>
    </source>
</evidence>
<dbReference type="AlphaFoldDB" id="A0A3Q0IIX9"/>
<dbReference type="GO" id="GO:0005794">
    <property type="term" value="C:Golgi apparatus"/>
    <property type="evidence" value="ECO:0007669"/>
    <property type="project" value="TreeGrafter"/>
</dbReference>
<evidence type="ECO:0000256" key="2">
    <source>
        <dbReference type="SAM" id="MobiDB-lite"/>
    </source>
</evidence>
<accession>A0A3Q0IIX9</accession>
<keyword evidence="1" id="KW-0175">Coiled coil</keyword>
<proteinExistence type="predicted"/>
<dbReference type="GeneID" id="103505062"/>
<reference evidence="4" key="1">
    <citation type="submission" date="2025-08" db="UniProtKB">
        <authorList>
            <consortium name="RefSeq"/>
        </authorList>
    </citation>
    <scope>IDENTIFICATION</scope>
</reference>
<dbReference type="RefSeq" id="XP_026676122.1">
    <property type="nucleotide sequence ID" value="XM_026820321.1"/>
</dbReference>
<keyword evidence="3" id="KW-1185">Reference proteome</keyword>
<dbReference type="PANTHER" id="PTHR31543:SF0">
    <property type="entry name" value="DYNEIN REGULATORY COMPLEX SUBUNIT 4"/>
    <property type="match status" value="1"/>
</dbReference>
<dbReference type="GO" id="GO:0048870">
    <property type="term" value="P:cell motility"/>
    <property type="evidence" value="ECO:0007669"/>
    <property type="project" value="InterPro"/>
</dbReference>
<name>A0A3Q0IIX9_DIACI</name>
<evidence type="ECO:0000256" key="1">
    <source>
        <dbReference type="SAM" id="Coils"/>
    </source>
</evidence>
<sequence>MDGLTFWVKGPKKKGKTSGKSGKSSGGIIDGLSTAEMSRDQLEQFALRIRTELEREREERNFFQVERDKLRTFWEITRQQLEESRASLRNQDRALEEAAEKHEQEIKQFKQKVKHLMFEHQSHLSDLQVDGLVGLKLAEDEFEKREIELLQEENKNLTGVETDYACLHMIGCEIPMRTIEYTIRTIDHQTVPIGDLVDGLVGLKLAEDEFEKREIELLQEFRNRRKKEDRVGEN</sequence>
<dbReference type="STRING" id="121845.A0A3Q0IIX9"/>